<sequence>MSISQIYDIASTGMAAQRLRVQLIASNVANSETTRTKEGGPYRRRDAVFQAQDLGFSGALANAGVRVAAIRTSDEPFLTRYEPGHPDANADGVVSYPNINPTDEMVNLTEASRAYEANIAVVRSAKAMAAAALEILRVQ</sequence>
<dbReference type="Proteomes" id="UP000709959">
    <property type="component" value="Unassembled WGS sequence"/>
</dbReference>
<gene>
    <name evidence="9" type="primary">flgC</name>
    <name evidence="9" type="ORF">IPN91_06835</name>
</gene>
<evidence type="ECO:0000256" key="2">
    <source>
        <dbReference type="ARBA" id="ARBA00009677"/>
    </source>
</evidence>
<evidence type="ECO:0000259" key="8">
    <source>
        <dbReference type="Pfam" id="PF06429"/>
    </source>
</evidence>
<evidence type="ECO:0000256" key="1">
    <source>
        <dbReference type="ARBA" id="ARBA00004117"/>
    </source>
</evidence>
<accession>A0A936F221</accession>
<dbReference type="InterPro" id="IPR006299">
    <property type="entry name" value="FlgC"/>
</dbReference>
<comment type="caution">
    <text evidence="9">The sequence shown here is derived from an EMBL/GenBank/DDBJ whole genome shotgun (WGS) entry which is preliminary data.</text>
</comment>
<feature type="domain" description="Flagellar basal body rod protein N-terminal" evidence="7">
    <location>
        <begin position="9"/>
        <end position="35"/>
    </location>
</feature>
<keyword evidence="9" id="KW-0966">Cell projection</keyword>
<name>A0A936F221_9BACT</name>
<dbReference type="PROSITE" id="PS00588">
    <property type="entry name" value="FLAGELLA_BB_ROD"/>
    <property type="match status" value="1"/>
</dbReference>
<organism evidence="9 10">
    <name type="scientific">Candidatus Geothrix odensensis</name>
    <dbReference type="NCBI Taxonomy" id="2954440"/>
    <lineage>
        <taxon>Bacteria</taxon>
        <taxon>Pseudomonadati</taxon>
        <taxon>Acidobacteriota</taxon>
        <taxon>Holophagae</taxon>
        <taxon>Holophagales</taxon>
        <taxon>Holophagaceae</taxon>
        <taxon>Geothrix</taxon>
    </lineage>
</organism>
<dbReference type="EMBL" id="JADKCH010000004">
    <property type="protein sequence ID" value="MBK8572356.1"/>
    <property type="molecule type" value="Genomic_DNA"/>
</dbReference>
<evidence type="ECO:0000256" key="3">
    <source>
        <dbReference type="ARBA" id="ARBA00017941"/>
    </source>
</evidence>
<dbReference type="InterPro" id="IPR010930">
    <property type="entry name" value="Flg_bb/hook_C_dom"/>
</dbReference>
<dbReference type="PANTHER" id="PTHR30435">
    <property type="entry name" value="FLAGELLAR PROTEIN"/>
    <property type="match status" value="1"/>
</dbReference>
<evidence type="ECO:0000313" key="9">
    <source>
        <dbReference type="EMBL" id="MBK8572356.1"/>
    </source>
</evidence>
<proteinExistence type="inferred from homology"/>
<evidence type="ECO:0000256" key="5">
    <source>
        <dbReference type="ARBA" id="ARBA00025933"/>
    </source>
</evidence>
<dbReference type="Pfam" id="PF06429">
    <property type="entry name" value="Flg_bbr_C"/>
    <property type="match status" value="1"/>
</dbReference>
<dbReference type="InterPro" id="IPR001444">
    <property type="entry name" value="Flag_bb_rod_N"/>
</dbReference>
<keyword evidence="9" id="KW-0282">Flagellum</keyword>
<evidence type="ECO:0000313" key="10">
    <source>
        <dbReference type="Proteomes" id="UP000709959"/>
    </source>
</evidence>
<comment type="similarity">
    <text evidence="2">Belongs to the flagella basal body rod proteins family.</text>
</comment>
<keyword evidence="9" id="KW-0969">Cilium</keyword>
<evidence type="ECO:0000256" key="4">
    <source>
        <dbReference type="ARBA" id="ARBA00023143"/>
    </source>
</evidence>
<reference evidence="9 10" key="1">
    <citation type="submission" date="2020-10" db="EMBL/GenBank/DDBJ databases">
        <title>Connecting structure to function with the recovery of over 1000 high-quality activated sludge metagenome-assembled genomes encoding full-length rRNA genes using long-read sequencing.</title>
        <authorList>
            <person name="Singleton C.M."/>
            <person name="Petriglieri F."/>
            <person name="Kristensen J.M."/>
            <person name="Kirkegaard R.H."/>
            <person name="Michaelsen T.Y."/>
            <person name="Andersen M.H."/>
            <person name="Karst S.M."/>
            <person name="Dueholm M.S."/>
            <person name="Nielsen P.H."/>
            <person name="Albertsen M."/>
        </authorList>
    </citation>
    <scope>NUCLEOTIDE SEQUENCE [LARGE SCALE GENOMIC DNA]</scope>
    <source>
        <strain evidence="9">OdNE_18-Q3-R46-58_MAXAC.008</strain>
    </source>
</reference>
<feature type="domain" description="Flagellar basal-body/hook protein C-terminal" evidence="8">
    <location>
        <begin position="91"/>
        <end position="134"/>
    </location>
</feature>
<keyword evidence="4 6" id="KW-0975">Bacterial flagellum</keyword>
<dbReference type="GO" id="GO:0071978">
    <property type="term" value="P:bacterial-type flagellum-dependent swarming motility"/>
    <property type="evidence" value="ECO:0007669"/>
    <property type="project" value="TreeGrafter"/>
</dbReference>
<dbReference type="GO" id="GO:0030694">
    <property type="term" value="C:bacterial-type flagellum basal body, rod"/>
    <property type="evidence" value="ECO:0007669"/>
    <property type="project" value="UniProtKB-UniRule"/>
</dbReference>
<protein>
    <recommendedName>
        <fullName evidence="3 6">Flagellar basal-body rod protein FlgC</fullName>
    </recommendedName>
</protein>
<dbReference type="PANTHER" id="PTHR30435:SF2">
    <property type="entry name" value="FLAGELLAR BASAL-BODY ROD PROTEIN FLGC"/>
    <property type="match status" value="1"/>
</dbReference>
<evidence type="ECO:0000256" key="6">
    <source>
        <dbReference type="RuleBase" id="RU362062"/>
    </source>
</evidence>
<comment type="subunit">
    <text evidence="5 6">The basal body constitutes a major portion of the flagellar organelle and consists of four rings (L,P,S, and M) mounted on a central rod. The rod consists of about 26 subunits of FlgG in the distal portion, and FlgB, FlgC and FlgF are thought to build up the proximal portion of the rod with about 6 subunits each.</text>
</comment>
<dbReference type="NCBIfam" id="TIGR01395">
    <property type="entry name" value="FlgC"/>
    <property type="match status" value="1"/>
</dbReference>
<dbReference type="AlphaFoldDB" id="A0A936F221"/>
<dbReference type="InterPro" id="IPR019776">
    <property type="entry name" value="Flagellar_basal_body_rod_CS"/>
</dbReference>
<dbReference type="Pfam" id="PF00460">
    <property type="entry name" value="Flg_bb_rod"/>
    <property type="match status" value="1"/>
</dbReference>
<evidence type="ECO:0000259" key="7">
    <source>
        <dbReference type="Pfam" id="PF00460"/>
    </source>
</evidence>
<comment type="subcellular location">
    <subcellularLocation>
        <location evidence="1 6">Bacterial flagellum basal body</location>
    </subcellularLocation>
</comment>